<proteinExistence type="predicted"/>
<evidence type="ECO:0000313" key="2">
    <source>
        <dbReference type="Proteomes" id="UP000231263"/>
    </source>
</evidence>
<gene>
    <name evidence="1" type="ORF">CO173_03160</name>
</gene>
<organism evidence="1 2">
    <name type="scientific">Candidatus Uhrbacteria bacterium CG_4_9_14_3_um_filter_41_35</name>
    <dbReference type="NCBI Taxonomy" id="1975034"/>
    <lineage>
        <taxon>Bacteria</taxon>
        <taxon>Candidatus Uhriibacteriota</taxon>
    </lineage>
</organism>
<dbReference type="Proteomes" id="UP000231263">
    <property type="component" value="Unassembled WGS sequence"/>
</dbReference>
<evidence type="ECO:0000313" key="1">
    <source>
        <dbReference type="EMBL" id="PJA46284.1"/>
    </source>
</evidence>
<comment type="caution">
    <text evidence="1">The sequence shown here is derived from an EMBL/GenBank/DDBJ whole genome shotgun (WGS) entry which is preliminary data.</text>
</comment>
<evidence type="ECO:0008006" key="3">
    <source>
        <dbReference type="Google" id="ProtNLM"/>
    </source>
</evidence>
<protein>
    <recommendedName>
        <fullName evidence="3">Leucine-rich repeat domain-containing protein</fullName>
    </recommendedName>
</protein>
<accession>A0A2M7XEI5</accession>
<name>A0A2M7XEI5_9BACT</name>
<reference evidence="2" key="1">
    <citation type="submission" date="2017-09" db="EMBL/GenBank/DDBJ databases">
        <title>Depth-based differentiation of microbial function through sediment-hosted aquifers and enrichment of novel symbionts in the deep terrestrial subsurface.</title>
        <authorList>
            <person name="Probst A.J."/>
            <person name="Ladd B."/>
            <person name="Jarett J.K."/>
            <person name="Geller-Mcgrath D.E."/>
            <person name="Sieber C.M.K."/>
            <person name="Emerson J.B."/>
            <person name="Anantharaman K."/>
            <person name="Thomas B.C."/>
            <person name="Malmstrom R."/>
            <person name="Stieglmeier M."/>
            <person name="Klingl A."/>
            <person name="Woyke T."/>
            <person name="Ryan C.M."/>
            <person name="Banfield J.F."/>
        </authorList>
    </citation>
    <scope>NUCLEOTIDE SEQUENCE [LARGE SCALE GENOMIC DNA]</scope>
</reference>
<sequence>MKNLHNPFKTESKITRSNTETANAFLSPDDAAAYVALLEEQKPPEEEGSFLGNFEMSAEQQQAVEKRSEKPWDRGRMLDWAINIGFSEEWFDKTFNKNKNGTWFAPNGLDLEKLDIRTLPKGITEIHGELKLGTTSAEHLNLPEGLQKLYLNSLTSAKHLNLPEGLQELHLSSLTSLDGIQLPSIITGEWWMWKITKKQFDALNYTGKITGRINLSDGII</sequence>
<dbReference type="Gene3D" id="3.80.10.10">
    <property type="entry name" value="Ribonuclease Inhibitor"/>
    <property type="match status" value="1"/>
</dbReference>
<dbReference type="AlphaFoldDB" id="A0A2M7XEI5"/>
<dbReference type="EMBL" id="PFWT01000011">
    <property type="protein sequence ID" value="PJA46284.1"/>
    <property type="molecule type" value="Genomic_DNA"/>
</dbReference>
<dbReference type="InterPro" id="IPR032675">
    <property type="entry name" value="LRR_dom_sf"/>
</dbReference>